<dbReference type="Gene3D" id="2.40.170.20">
    <property type="entry name" value="TonB-dependent receptor, beta-barrel domain"/>
    <property type="match status" value="1"/>
</dbReference>
<comment type="subcellular location">
    <subcellularLocation>
        <location evidence="1">Cell outer membrane</location>
    </subcellularLocation>
</comment>
<dbReference type="InterPro" id="IPR036942">
    <property type="entry name" value="Beta-barrel_TonB_sf"/>
</dbReference>
<evidence type="ECO:0000313" key="5">
    <source>
        <dbReference type="Proteomes" id="UP000029644"/>
    </source>
</evidence>
<keyword evidence="2" id="KW-0472">Membrane</keyword>
<reference evidence="4 5" key="1">
    <citation type="journal article" date="2014" name="Genome Announc.">
        <title>Draft Genome Sequences of Marine Flavobacterium Algibacter lectus Strains SS8 and NR4.</title>
        <authorList>
            <person name="Takatani N."/>
            <person name="Nakanishi M."/>
            <person name="Meirelles P."/>
            <person name="Mino S."/>
            <person name="Suda W."/>
            <person name="Oshima K."/>
            <person name="Hattori M."/>
            <person name="Ohkuma M."/>
            <person name="Hosokawa M."/>
            <person name="Miyashita K."/>
            <person name="Thompson F.L."/>
            <person name="Niwa A."/>
            <person name="Sawabe T."/>
            <person name="Sawabe T."/>
        </authorList>
    </citation>
    <scope>NUCLEOTIDE SEQUENCE [LARGE SCALE GENOMIC DNA]</scope>
    <source>
        <strain evidence="4 5">JCM 19300</strain>
    </source>
</reference>
<keyword evidence="3" id="KW-0998">Cell outer membrane</keyword>
<gene>
    <name evidence="4" type="ORF">JCM19300_2957</name>
</gene>
<name>A0A090VBQ9_9FLAO</name>
<dbReference type="EMBL" id="BBNQ01000005">
    <property type="protein sequence ID" value="GAL62206.1"/>
    <property type="molecule type" value="Genomic_DNA"/>
</dbReference>
<evidence type="ECO:0000256" key="3">
    <source>
        <dbReference type="ARBA" id="ARBA00023237"/>
    </source>
</evidence>
<evidence type="ECO:0000256" key="2">
    <source>
        <dbReference type="ARBA" id="ARBA00023136"/>
    </source>
</evidence>
<organism evidence="4 5">
    <name type="scientific">Algibacter lectus</name>
    <dbReference type="NCBI Taxonomy" id="221126"/>
    <lineage>
        <taxon>Bacteria</taxon>
        <taxon>Pseudomonadati</taxon>
        <taxon>Bacteroidota</taxon>
        <taxon>Flavobacteriia</taxon>
        <taxon>Flavobacteriales</taxon>
        <taxon>Flavobacteriaceae</taxon>
        <taxon>Algibacter</taxon>
    </lineage>
</organism>
<dbReference type="GO" id="GO:0009279">
    <property type="term" value="C:cell outer membrane"/>
    <property type="evidence" value="ECO:0007669"/>
    <property type="project" value="UniProtKB-SubCell"/>
</dbReference>
<dbReference type="SUPFAM" id="SSF56935">
    <property type="entry name" value="Porins"/>
    <property type="match status" value="1"/>
</dbReference>
<evidence type="ECO:0000313" key="4">
    <source>
        <dbReference type="EMBL" id="GAL62206.1"/>
    </source>
</evidence>
<sequence length="220" mass="24028">MNLFNNKLEIVADYFIEDRNDLLIENFPISGILGGGAPGAGLPTVNAGTTRNRGVELFLNYKESVSDDFSYGVSYNVTKINGEVTAVSNGVVSEGGSFSVGQPSIARMEVGQPIGYFYGLKSDGIFQNQAEVDAAPSQVGLGSAAAPGDIRFVDVNEDGEITIDDRTYIGKPQADYIMGLNFNFNYKNFDFSAYMYAELGKETVRNYERDQPNVNRLSYI</sequence>
<dbReference type="AlphaFoldDB" id="A0A090VBQ9"/>
<comment type="caution">
    <text evidence="4">The sequence shown here is derived from an EMBL/GenBank/DDBJ whole genome shotgun (WGS) entry which is preliminary data.</text>
</comment>
<protein>
    <submittedName>
        <fullName evidence="4">SusC outer membrane protein</fullName>
    </submittedName>
</protein>
<proteinExistence type="predicted"/>
<dbReference type="Proteomes" id="UP000029644">
    <property type="component" value="Unassembled WGS sequence"/>
</dbReference>
<accession>A0A090VBQ9</accession>
<evidence type="ECO:0000256" key="1">
    <source>
        <dbReference type="ARBA" id="ARBA00004442"/>
    </source>
</evidence>